<dbReference type="VEuPathDB" id="FungiDB:YALI1_D28003g"/>
<sequence>MMVQGRQKSLNSLWGIPEPVPHDPPLAAVAEIAQPTQTNQESHPHHPGKLMFALPSNVLQQLETDKQHQSRDTDRVAVPPPREKLKLTFKVAPDQLRLIADHKPLPKKVVHPFFQKKQKKQSHVTEKTMTQPATQPVQAQKQSHVVQSIGPVSRAPKKPPPSAWFGVKKEKKKLTTPFPNHTMFHVIPDSHVTNAPESQRLSFQKRYSRELGASHRLTKTKKGAIDLKLPMVSFKSKTPSLHLPNRHVLSSDGILQLSREICGDLTSNSAIQSLLSRVTTLSAFDTADRETQMWVDKYRPRSRHELVGSSKHVSNIVSWLKIRLSRRSCLVKSPHATPSSGFIVDDDAVMIYDNITETDPLLLVLSGPTSSGKKASLIAACAELDLFVFKLNATTRRTQKELMSALQGLGGSQLVNHKQKSCIILIEDVDVLYEDEKGFWSVLEKVLEKSKVPVVVTTSDVTIEREFPPSFEGHVVWEIFERLDTELVDSSAPVQGIKSCESAEPPSSPPARNVTPQIAVSREILPTYLSLLCLCEGYEVSTADIVQLLSRYSHDVRQTINHLQLWCQMGVGDPLGGFNWVIPISEGQGKRVVSGDMFVGVERGEVNEKSASEESHNTIHSLLETYDNASIYDIYSNSFHSELNQTMSSDEHSALAHDTPLGWRCLEEDSIGKSDALEWELVDMMEGLSLGDKTRDGKVATLNSYADRVGLKNLLFDDMIYYSQINTVSMATTRAQILPYLRSMAQADLFYQNQFEIQQAQLTGRKSRRSMAAMGISIPVTHLEWDLEGIMDTKMNIDGLYDK</sequence>
<dbReference type="RefSeq" id="XP_503141.3">
    <property type="nucleotide sequence ID" value="XM_503141.3"/>
</dbReference>
<gene>
    <name evidence="2" type="ORF">YALI1_D28003g</name>
</gene>
<dbReference type="Gene3D" id="3.40.50.300">
    <property type="entry name" value="P-loop containing nucleotide triphosphate hydrolases"/>
    <property type="match status" value="1"/>
</dbReference>
<feature type="compositionally biased region" description="Polar residues" evidence="1">
    <location>
        <begin position="1"/>
        <end position="12"/>
    </location>
</feature>
<dbReference type="SUPFAM" id="SSF52540">
    <property type="entry name" value="P-loop containing nucleoside triphosphate hydrolases"/>
    <property type="match status" value="1"/>
</dbReference>
<name>A0A1D8NFP0_YARLL</name>
<feature type="region of interest" description="Disordered" evidence="1">
    <location>
        <begin position="1"/>
        <end position="24"/>
    </location>
</feature>
<dbReference type="PANTHER" id="PTHR23389:SF21">
    <property type="entry name" value="ATPASE FAMILY AAA DOMAIN-CONTAINING PROTEIN 5"/>
    <property type="match status" value="1"/>
</dbReference>
<organism evidence="2 3">
    <name type="scientific">Yarrowia lipolytica</name>
    <name type="common">Candida lipolytica</name>
    <dbReference type="NCBI Taxonomy" id="4952"/>
    <lineage>
        <taxon>Eukaryota</taxon>
        <taxon>Fungi</taxon>
        <taxon>Dikarya</taxon>
        <taxon>Ascomycota</taxon>
        <taxon>Saccharomycotina</taxon>
        <taxon>Dipodascomycetes</taxon>
        <taxon>Dipodascales</taxon>
        <taxon>Dipodascales incertae sedis</taxon>
        <taxon>Yarrowia</taxon>
    </lineage>
</organism>
<dbReference type="VEuPathDB" id="FungiDB:YALI0_D22154g"/>
<dbReference type="GO" id="GO:0003677">
    <property type="term" value="F:DNA binding"/>
    <property type="evidence" value="ECO:0007669"/>
    <property type="project" value="TreeGrafter"/>
</dbReference>
<reference evidence="2 3" key="1">
    <citation type="journal article" date="2016" name="PLoS ONE">
        <title>Sequence Assembly of Yarrowia lipolytica Strain W29/CLIB89 Shows Transposable Element Diversity.</title>
        <authorList>
            <person name="Magnan C."/>
            <person name="Yu J."/>
            <person name="Chang I."/>
            <person name="Jahn E."/>
            <person name="Kanomata Y."/>
            <person name="Wu J."/>
            <person name="Zeller M."/>
            <person name="Oakes M."/>
            <person name="Baldi P."/>
            <person name="Sandmeyer S."/>
        </authorList>
    </citation>
    <scope>NUCLEOTIDE SEQUENCE [LARGE SCALE GENOMIC DNA]</scope>
    <source>
        <strain evidence="3">CLIB89(W29)</strain>
    </source>
</reference>
<dbReference type="AlphaFoldDB" id="A0A1D8NFP0"/>
<dbReference type="KEGG" id="yli:2911047"/>
<dbReference type="PANTHER" id="PTHR23389">
    <property type="entry name" value="CHROMOSOME TRANSMISSION FIDELITY FACTOR 18"/>
    <property type="match status" value="1"/>
</dbReference>
<evidence type="ECO:0000256" key="1">
    <source>
        <dbReference type="SAM" id="MobiDB-lite"/>
    </source>
</evidence>
<dbReference type="EMBL" id="CP017556">
    <property type="protein sequence ID" value="AOW04448.1"/>
    <property type="molecule type" value="Genomic_DNA"/>
</dbReference>
<dbReference type="GeneID" id="2911047"/>
<dbReference type="GO" id="GO:0005634">
    <property type="term" value="C:nucleus"/>
    <property type="evidence" value="ECO:0007669"/>
    <property type="project" value="TreeGrafter"/>
</dbReference>
<dbReference type="Proteomes" id="UP000182444">
    <property type="component" value="Chromosome 1D"/>
</dbReference>
<evidence type="ECO:0000313" key="3">
    <source>
        <dbReference type="Proteomes" id="UP000182444"/>
    </source>
</evidence>
<accession>A0A1D8NFP0</accession>
<protein>
    <recommendedName>
        <fullName evidence="4">AAA+ ATPase domain-containing protein</fullName>
    </recommendedName>
</protein>
<dbReference type="InterPro" id="IPR027417">
    <property type="entry name" value="P-loop_NTPase"/>
</dbReference>
<evidence type="ECO:0008006" key="4">
    <source>
        <dbReference type="Google" id="ProtNLM"/>
    </source>
</evidence>
<evidence type="ECO:0000313" key="2">
    <source>
        <dbReference type="EMBL" id="AOW04448.1"/>
    </source>
</evidence>
<proteinExistence type="predicted"/>
<dbReference type="eggNOG" id="KOG1968">
    <property type="taxonomic scope" value="Eukaryota"/>
</dbReference>